<dbReference type="EMBL" id="KE503206">
    <property type="protein sequence ID" value="EPX74945.1"/>
    <property type="molecule type" value="Genomic_DNA"/>
</dbReference>
<dbReference type="GeneID" id="25031401"/>
<keyword evidence="1" id="KW-0479">Metal-binding</keyword>
<dbReference type="GO" id="GO:0006281">
    <property type="term" value="P:DNA repair"/>
    <property type="evidence" value="ECO:0007669"/>
    <property type="project" value="EnsemblFungi"/>
</dbReference>
<dbReference type="InterPro" id="IPR013083">
    <property type="entry name" value="Znf_RING/FYVE/PHD"/>
</dbReference>
<dbReference type="InterPro" id="IPR001841">
    <property type="entry name" value="Znf_RING"/>
</dbReference>
<accession>S9R9X6</accession>
<dbReference type="Gene3D" id="3.30.40.10">
    <property type="entry name" value="Zinc/RING finger domain, C3HC4 (zinc finger)"/>
    <property type="match status" value="1"/>
</dbReference>
<dbReference type="PANTHER" id="PTHR23041">
    <property type="entry name" value="RING FINGER DOMAIN-CONTAINING"/>
    <property type="match status" value="1"/>
</dbReference>
<keyword evidence="2 4" id="KW-0863">Zinc-finger</keyword>
<evidence type="ECO:0000256" key="1">
    <source>
        <dbReference type="ARBA" id="ARBA00022723"/>
    </source>
</evidence>
<evidence type="ECO:0000256" key="3">
    <source>
        <dbReference type="ARBA" id="ARBA00022833"/>
    </source>
</evidence>
<dbReference type="Pfam" id="PF00097">
    <property type="entry name" value="zf-C3HC4"/>
    <property type="match status" value="1"/>
</dbReference>
<evidence type="ECO:0000313" key="7">
    <source>
        <dbReference type="EMBL" id="EPX74945.1"/>
    </source>
</evidence>
<dbReference type="PANTHER" id="PTHR23041:SF79">
    <property type="entry name" value="E3 UBIQUITIN-PROTEIN LIGASE COMPLEX SLX8-RFP SUBUNIT RFP2"/>
    <property type="match status" value="1"/>
</dbReference>
<organism evidence="7 8">
    <name type="scientific">Schizosaccharomyces octosporus (strain yFS286)</name>
    <name type="common">Fission yeast</name>
    <name type="synonym">Octosporomyces octosporus</name>
    <dbReference type="NCBI Taxonomy" id="483514"/>
    <lineage>
        <taxon>Eukaryota</taxon>
        <taxon>Fungi</taxon>
        <taxon>Dikarya</taxon>
        <taxon>Ascomycota</taxon>
        <taxon>Taphrinomycotina</taxon>
        <taxon>Schizosaccharomycetes</taxon>
        <taxon>Schizosaccharomycetales</taxon>
        <taxon>Schizosaccharomycetaceae</taxon>
        <taxon>Schizosaccharomyces</taxon>
    </lineage>
</organism>
<dbReference type="RefSeq" id="XP_013016371.1">
    <property type="nucleotide sequence ID" value="XM_013160917.1"/>
</dbReference>
<dbReference type="OrthoDB" id="10264376at2759"/>
<dbReference type="SUPFAM" id="SSF57850">
    <property type="entry name" value="RING/U-box"/>
    <property type="match status" value="1"/>
</dbReference>
<gene>
    <name evidence="7" type="ORF">SOCG_02424</name>
</gene>
<reference evidence="7 8" key="1">
    <citation type="journal article" date="2011" name="Science">
        <title>Comparative functional genomics of the fission yeasts.</title>
        <authorList>
            <person name="Rhind N."/>
            <person name="Chen Z."/>
            <person name="Yassour M."/>
            <person name="Thompson D.A."/>
            <person name="Haas B.J."/>
            <person name="Habib N."/>
            <person name="Wapinski I."/>
            <person name="Roy S."/>
            <person name="Lin M.F."/>
            <person name="Heiman D.I."/>
            <person name="Young S.K."/>
            <person name="Furuya K."/>
            <person name="Guo Y."/>
            <person name="Pidoux A."/>
            <person name="Chen H.M."/>
            <person name="Robbertse B."/>
            <person name="Goldberg J.M."/>
            <person name="Aoki K."/>
            <person name="Bayne E.H."/>
            <person name="Berlin A.M."/>
            <person name="Desjardins C.A."/>
            <person name="Dobbs E."/>
            <person name="Dukaj L."/>
            <person name="Fan L."/>
            <person name="FitzGerald M.G."/>
            <person name="French C."/>
            <person name="Gujja S."/>
            <person name="Hansen K."/>
            <person name="Keifenheim D."/>
            <person name="Levin J.Z."/>
            <person name="Mosher R.A."/>
            <person name="Mueller C.A."/>
            <person name="Pfiffner J."/>
            <person name="Priest M."/>
            <person name="Russ C."/>
            <person name="Smialowska A."/>
            <person name="Swoboda P."/>
            <person name="Sykes S.M."/>
            <person name="Vaughn M."/>
            <person name="Vengrova S."/>
            <person name="Yoder R."/>
            <person name="Zeng Q."/>
            <person name="Allshire R."/>
            <person name="Baulcombe D."/>
            <person name="Birren B.W."/>
            <person name="Brown W."/>
            <person name="Ekwall K."/>
            <person name="Kellis M."/>
            <person name="Leatherwood J."/>
            <person name="Levin H."/>
            <person name="Margalit H."/>
            <person name="Martienssen R."/>
            <person name="Nieduszynski C.A."/>
            <person name="Spatafora J.W."/>
            <person name="Friedman N."/>
            <person name="Dalgaard J.Z."/>
            <person name="Baumann P."/>
            <person name="Niki H."/>
            <person name="Regev A."/>
            <person name="Nusbaum C."/>
        </authorList>
    </citation>
    <scope>NUCLEOTIDE SEQUENCE [LARGE SCALE GENOMIC DNA]</scope>
    <source>
        <strain evidence="8">yFS286</strain>
    </source>
</reference>
<evidence type="ECO:0000256" key="5">
    <source>
        <dbReference type="SAM" id="MobiDB-lite"/>
    </source>
</evidence>
<feature type="region of interest" description="Disordered" evidence="5">
    <location>
        <begin position="50"/>
        <end position="75"/>
    </location>
</feature>
<dbReference type="OMA" id="IFASKCG"/>
<keyword evidence="8" id="KW-1185">Reference proteome</keyword>
<sequence length="191" mass="21428">MNLQGLQLPGREHALSPEVIDLTEETHDPDANEVLEVPFLDLTRISEIRPRRRQRTEDDSAIEETSSTRSISNRVGRPPVSVGGGIFWTRQRRRASLQRLTGQPSSKLQPRISKPVPASGFTYDIKPEMLLVCVLCKTELANSGLTSIFASKCGHVFCSSCTKDLRKKTQPCPVTHCDKRITKRALFPLYI</sequence>
<proteinExistence type="predicted"/>
<dbReference type="GO" id="GO:0033768">
    <property type="term" value="C:SUMO-targeted ubiquitin ligase complex"/>
    <property type="evidence" value="ECO:0007669"/>
    <property type="project" value="EnsemblFungi"/>
</dbReference>
<dbReference type="PROSITE" id="PS50089">
    <property type="entry name" value="ZF_RING_2"/>
    <property type="match status" value="1"/>
</dbReference>
<dbReference type="GO" id="GO:0008270">
    <property type="term" value="F:zinc ion binding"/>
    <property type="evidence" value="ECO:0007669"/>
    <property type="project" value="UniProtKB-KW"/>
</dbReference>
<keyword evidence="7" id="KW-0436">Ligase</keyword>
<dbReference type="GO" id="GO:0120290">
    <property type="term" value="P:stalled replication fork localization to nuclear periphery"/>
    <property type="evidence" value="ECO:0007669"/>
    <property type="project" value="EnsemblFungi"/>
</dbReference>
<feature type="compositionally biased region" description="Polar residues" evidence="5">
    <location>
        <begin position="63"/>
        <end position="73"/>
    </location>
</feature>
<dbReference type="Proteomes" id="UP000016088">
    <property type="component" value="Unassembled WGS sequence"/>
</dbReference>
<dbReference type="HOGENOM" id="CLU_1422181_0_0_1"/>
<dbReference type="VEuPathDB" id="FungiDB:SOCG_02424"/>
<dbReference type="GO" id="GO:0006511">
    <property type="term" value="P:ubiquitin-dependent protein catabolic process"/>
    <property type="evidence" value="ECO:0007669"/>
    <property type="project" value="EnsemblFungi"/>
</dbReference>
<evidence type="ECO:0000313" key="8">
    <source>
        <dbReference type="Proteomes" id="UP000016088"/>
    </source>
</evidence>
<keyword evidence="3" id="KW-0862">Zinc</keyword>
<evidence type="ECO:0000256" key="4">
    <source>
        <dbReference type="PROSITE-ProRule" id="PRU00175"/>
    </source>
</evidence>
<dbReference type="AlphaFoldDB" id="S9R9X6"/>
<dbReference type="SMART" id="SM00184">
    <property type="entry name" value="RING"/>
    <property type="match status" value="1"/>
</dbReference>
<name>S9R9X6_SCHOY</name>
<evidence type="ECO:0000256" key="2">
    <source>
        <dbReference type="ARBA" id="ARBA00022771"/>
    </source>
</evidence>
<dbReference type="InterPro" id="IPR047134">
    <property type="entry name" value="RNF4"/>
</dbReference>
<protein>
    <submittedName>
        <fullName evidence="7">SUMO-targeted ubiquitin-protein ligase subunit Rfp2</fullName>
    </submittedName>
</protein>
<dbReference type="eggNOG" id="KOG0320">
    <property type="taxonomic scope" value="Eukaryota"/>
</dbReference>
<dbReference type="GO" id="GO:0016874">
    <property type="term" value="F:ligase activity"/>
    <property type="evidence" value="ECO:0007669"/>
    <property type="project" value="UniProtKB-KW"/>
</dbReference>
<dbReference type="InterPro" id="IPR018957">
    <property type="entry name" value="Znf_C3HC4_RING-type"/>
</dbReference>
<evidence type="ECO:0000259" key="6">
    <source>
        <dbReference type="PROSITE" id="PS50089"/>
    </source>
</evidence>
<feature type="domain" description="RING-type" evidence="6">
    <location>
        <begin position="133"/>
        <end position="176"/>
    </location>
</feature>